<proteinExistence type="predicted"/>
<dbReference type="Proteomes" id="UP000279859">
    <property type="component" value="Unassembled WGS sequence"/>
</dbReference>
<evidence type="ECO:0000313" key="2">
    <source>
        <dbReference type="EMBL" id="RNE67218.1"/>
    </source>
</evidence>
<keyword evidence="1" id="KW-1133">Transmembrane helix</keyword>
<reference evidence="2 3" key="1">
    <citation type="submission" date="2018-11" db="EMBL/GenBank/DDBJ databases">
        <title>Cryobacterium sp. nov., isolated from rhizosphere soil of lettuce.</title>
        <authorList>
            <person name="Wang Y."/>
        </authorList>
    </citation>
    <scope>NUCLEOTIDE SEQUENCE [LARGE SCALE GENOMIC DNA]</scope>
    <source>
        <strain evidence="2 3">NEAU-85</strain>
    </source>
</reference>
<keyword evidence="1" id="KW-0472">Membrane</keyword>
<comment type="caution">
    <text evidence="2">The sequence shown here is derived from an EMBL/GenBank/DDBJ whole genome shotgun (WGS) entry which is preliminary data.</text>
</comment>
<dbReference type="EMBL" id="RDSR01000001">
    <property type="protein sequence ID" value="RNE67218.1"/>
    <property type="molecule type" value="Genomic_DNA"/>
</dbReference>
<evidence type="ECO:0008006" key="4">
    <source>
        <dbReference type="Google" id="ProtNLM"/>
    </source>
</evidence>
<dbReference type="RefSeq" id="WP_123044250.1">
    <property type="nucleotide sequence ID" value="NZ_RDSR01000001.1"/>
</dbReference>
<sequence>MTDSRRATDVLLRVLVAAALAVDAGVHLSLASNYQLAAPGGIGAGNVFRIESVVALLAALYVLIRGSRWAYAVAFLVGLSAFAAVILYRYVDVPPIGPIPAMYEPVWFFQKSLSAVAEALAALLAGIGFALHHRRRPASRDSSSA</sequence>
<dbReference type="OrthoDB" id="3297181at2"/>
<protein>
    <recommendedName>
        <fullName evidence="4">Integral membrane protein</fullName>
    </recommendedName>
</protein>
<feature type="transmembrane region" description="Helical" evidence="1">
    <location>
        <begin position="71"/>
        <end position="91"/>
    </location>
</feature>
<keyword evidence="3" id="KW-1185">Reference proteome</keyword>
<dbReference type="AlphaFoldDB" id="A0A3M8LRV6"/>
<organism evidence="2 3">
    <name type="scientific">Cryobacterium tepidiphilum</name>
    <dbReference type="NCBI Taxonomy" id="2486026"/>
    <lineage>
        <taxon>Bacteria</taxon>
        <taxon>Bacillati</taxon>
        <taxon>Actinomycetota</taxon>
        <taxon>Actinomycetes</taxon>
        <taxon>Micrococcales</taxon>
        <taxon>Microbacteriaceae</taxon>
        <taxon>Cryobacterium</taxon>
    </lineage>
</organism>
<gene>
    <name evidence="2" type="ORF">EEJ31_00060</name>
</gene>
<feature type="transmembrane region" description="Helical" evidence="1">
    <location>
        <begin position="47"/>
        <end position="64"/>
    </location>
</feature>
<accession>A0A3M8LRV6</accession>
<feature type="transmembrane region" description="Helical" evidence="1">
    <location>
        <begin position="111"/>
        <end position="131"/>
    </location>
</feature>
<keyword evidence="1" id="KW-0812">Transmembrane</keyword>
<name>A0A3M8LRV6_9MICO</name>
<evidence type="ECO:0000256" key="1">
    <source>
        <dbReference type="SAM" id="Phobius"/>
    </source>
</evidence>
<evidence type="ECO:0000313" key="3">
    <source>
        <dbReference type="Proteomes" id="UP000279859"/>
    </source>
</evidence>